<dbReference type="OrthoDB" id="696781at2759"/>
<evidence type="ECO:0000313" key="8">
    <source>
        <dbReference type="Proteomes" id="UP000653305"/>
    </source>
</evidence>
<evidence type="ECO:0000313" key="7">
    <source>
        <dbReference type="EMBL" id="GFQ00668.1"/>
    </source>
</evidence>
<dbReference type="GO" id="GO:0005576">
    <property type="term" value="C:extracellular region"/>
    <property type="evidence" value="ECO:0007669"/>
    <property type="project" value="UniProtKB-SubCell"/>
</dbReference>
<feature type="non-terminal residue" evidence="7">
    <location>
        <position position="1"/>
    </location>
</feature>
<dbReference type="Gene3D" id="3.30.430.20">
    <property type="entry name" value="Gnk2 domain, C-X8-C-X2-C motif"/>
    <property type="match status" value="2"/>
</dbReference>
<comment type="caution">
    <text evidence="7">The sequence shown here is derived from an EMBL/GenBank/DDBJ whole genome shotgun (WGS) entry which is preliminary data.</text>
</comment>
<dbReference type="InterPro" id="IPR038408">
    <property type="entry name" value="GNK2_sf"/>
</dbReference>
<comment type="subcellular location">
    <subcellularLocation>
        <location evidence="1">Secreted</location>
    </subcellularLocation>
</comment>
<dbReference type="InterPro" id="IPR050581">
    <property type="entry name" value="CRR_secretory_protein"/>
</dbReference>
<dbReference type="EMBL" id="BMAC01000637">
    <property type="protein sequence ID" value="GFQ00668.1"/>
    <property type="molecule type" value="Genomic_DNA"/>
</dbReference>
<feature type="domain" description="Gnk2-homologous" evidence="6">
    <location>
        <begin position="107"/>
        <end position="199"/>
    </location>
</feature>
<proteinExistence type="inferred from homology"/>
<accession>A0A830CJ16</accession>
<dbReference type="AlphaFoldDB" id="A0A830CJ16"/>
<organism evidence="7 8">
    <name type="scientific">Phtheirospermum japonicum</name>
    <dbReference type="NCBI Taxonomy" id="374723"/>
    <lineage>
        <taxon>Eukaryota</taxon>
        <taxon>Viridiplantae</taxon>
        <taxon>Streptophyta</taxon>
        <taxon>Embryophyta</taxon>
        <taxon>Tracheophyta</taxon>
        <taxon>Spermatophyta</taxon>
        <taxon>Magnoliopsida</taxon>
        <taxon>eudicotyledons</taxon>
        <taxon>Gunneridae</taxon>
        <taxon>Pentapetalae</taxon>
        <taxon>asterids</taxon>
        <taxon>lamiids</taxon>
        <taxon>Lamiales</taxon>
        <taxon>Orobanchaceae</taxon>
        <taxon>Orobanchaceae incertae sedis</taxon>
        <taxon>Phtheirospermum</taxon>
    </lineage>
</organism>
<dbReference type="PROSITE" id="PS51473">
    <property type="entry name" value="GNK2"/>
    <property type="match status" value="2"/>
</dbReference>
<comment type="similarity">
    <text evidence="5">Belongs to the cysteine-rich repeat secretory protein family.</text>
</comment>
<keyword evidence="8" id="KW-1185">Reference proteome</keyword>
<dbReference type="InterPro" id="IPR002902">
    <property type="entry name" value="GNK2"/>
</dbReference>
<dbReference type="PANTHER" id="PTHR32411:SF43">
    <property type="entry name" value="CYSTEINE-RICH REPEAT SECRETORY PROTEIN 38"/>
    <property type="match status" value="1"/>
</dbReference>
<keyword evidence="4" id="KW-0677">Repeat</keyword>
<evidence type="ECO:0000256" key="5">
    <source>
        <dbReference type="ARBA" id="ARBA00038515"/>
    </source>
</evidence>
<evidence type="ECO:0000256" key="3">
    <source>
        <dbReference type="ARBA" id="ARBA00022729"/>
    </source>
</evidence>
<protein>
    <submittedName>
        <fullName evidence="7">Cysteine-rich repeat secretory protein 38</fullName>
    </submittedName>
</protein>
<evidence type="ECO:0000259" key="6">
    <source>
        <dbReference type="PROSITE" id="PS51473"/>
    </source>
</evidence>
<dbReference type="PANTHER" id="PTHR32411">
    <property type="entry name" value="CYSTEINE-RICH REPEAT SECRETORY PROTEIN 38-RELATED"/>
    <property type="match status" value="1"/>
</dbReference>
<sequence>VQLFGLISTYEKNLKNLLYDLQINFTYVDHGFRNASYGDHGHPDWVFGLALCRGDVAYTLKCQLCVSAATRDFITDIKCPLSRAAINWHELCYVKYSNVNFFGEIDTDNKFPMQNSNYLLYNEQLYFNGTAMGLLSNLSKNATEMAGNYMFASGSASVPQVNLHVYGMVQCSGDLTKVNCTKCLDYAVSQLPGLDDEDG</sequence>
<name>A0A830CJ16_9LAMI</name>
<evidence type="ECO:0000256" key="4">
    <source>
        <dbReference type="ARBA" id="ARBA00022737"/>
    </source>
</evidence>
<gene>
    <name evidence="7" type="ORF">PHJA_002210700</name>
</gene>
<keyword evidence="2" id="KW-0964">Secreted</keyword>
<feature type="domain" description="Gnk2-homologous" evidence="6">
    <location>
        <begin position="1"/>
        <end position="101"/>
    </location>
</feature>
<keyword evidence="3" id="KW-0732">Signal</keyword>
<dbReference type="CDD" id="cd23509">
    <property type="entry name" value="Gnk2-like"/>
    <property type="match status" value="2"/>
</dbReference>
<dbReference type="Proteomes" id="UP000653305">
    <property type="component" value="Unassembled WGS sequence"/>
</dbReference>
<dbReference type="Pfam" id="PF01657">
    <property type="entry name" value="Stress-antifung"/>
    <property type="match status" value="2"/>
</dbReference>
<reference evidence="7" key="1">
    <citation type="submission" date="2020-07" db="EMBL/GenBank/DDBJ databases">
        <title>Ethylene signaling mediates host invasion by parasitic plants.</title>
        <authorList>
            <person name="Yoshida S."/>
        </authorList>
    </citation>
    <scope>NUCLEOTIDE SEQUENCE</scope>
    <source>
        <strain evidence="7">Okayama</strain>
    </source>
</reference>
<evidence type="ECO:0000256" key="2">
    <source>
        <dbReference type="ARBA" id="ARBA00022525"/>
    </source>
</evidence>
<evidence type="ECO:0000256" key="1">
    <source>
        <dbReference type="ARBA" id="ARBA00004613"/>
    </source>
</evidence>